<dbReference type="InterPro" id="IPR027417">
    <property type="entry name" value="P-loop_NTPase"/>
</dbReference>
<evidence type="ECO:0000313" key="11">
    <source>
        <dbReference type="Proteomes" id="UP000224567"/>
    </source>
</evidence>
<dbReference type="FunFam" id="1.10.10.10:FF:000322">
    <property type="entry name" value="Probable disease resistance protein At1g63360"/>
    <property type="match status" value="1"/>
</dbReference>
<feature type="domain" description="Disease resistance protein winged helix" evidence="9">
    <location>
        <begin position="690"/>
        <end position="760"/>
    </location>
</feature>
<dbReference type="GO" id="GO:0006952">
    <property type="term" value="P:defense response"/>
    <property type="evidence" value="ECO:0007669"/>
    <property type="project" value="UniProtKB-KW"/>
</dbReference>
<reference evidence="11" key="2">
    <citation type="journal article" date="2017" name="J. Anim. Genet.">
        <title>Multiple reference genome sequences of hot pepper reveal the massive evolution of plant disease resistance genes by retroduplication.</title>
        <authorList>
            <person name="Kim S."/>
            <person name="Park J."/>
            <person name="Yeom S.-I."/>
            <person name="Kim Y.-M."/>
            <person name="Seo E."/>
            <person name="Kim K.-T."/>
            <person name="Kim M.-S."/>
            <person name="Lee J.M."/>
            <person name="Cheong K."/>
            <person name="Shin H.-S."/>
            <person name="Kim S.-B."/>
            <person name="Han K."/>
            <person name="Lee J."/>
            <person name="Park M."/>
            <person name="Lee H.-A."/>
            <person name="Lee H.-Y."/>
            <person name="Lee Y."/>
            <person name="Oh S."/>
            <person name="Lee J.H."/>
            <person name="Choi E."/>
            <person name="Choi E."/>
            <person name="Lee S.E."/>
            <person name="Jeon J."/>
            <person name="Kim H."/>
            <person name="Choi G."/>
            <person name="Song H."/>
            <person name="Lee J."/>
            <person name="Lee S.-C."/>
            <person name="Kwon J.-K."/>
            <person name="Lee H.-Y."/>
            <person name="Koo N."/>
            <person name="Hong Y."/>
            <person name="Kim R.W."/>
            <person name="Kang W.-H."/>
            <person name="Huh J.H."/>
            <person name="Kang B.-C."/>
            <person name="Yang T.-J."/>
            <person name="Lee Y.-H."/>
            <person name="Bennetzen J.L."/>
            <person name="Choi D."/>
        </authorList>
    </citation>
    <scope>NUCLEOTIDE SEQUENCE [LARGE SCALE GENOMIC DNA]</scope>
    <source>
        <strain evidence="11">cv. PBC81</strain>
    </source>
</reference>
<name>A0A2G2V0Y7_CAPBA</name>
<dbReference type="SUPFAM" id="SSF52540">
    <property type="entry name" value="P-loop containing nucleoside triphosphate hydrolases"/>
    <property type="match status" value="2"/>
</dbReference>
<feature type="compositionally biased region" description="Acidic residues" evidence="7">
    <location>
        <begin position="1175"/>
        <end position="1209"/>
    </location>
</feature>
<dbReference type="Pfam" id="PF23559">
    <property type="entry name" value="WHD_DRP"/>
    <property type="match status" value="1"/>
</dbReference>
<evidence type="ECO:0000256" key="7">
    <source>
        <dbReference type="SAM" id="MobiDB-lite"/>
    </source>
</evidence>
<feature type="domain" description="NB-ARC" evidence="8">
    <location>
        <begin position="462"/>
        <end position="562"/>
    </location>
</feature>
<comment type="caution">
    <text evidence="10">The sequence shown here is derived from an EMBL/GenBank/DDBJ whole genome shotgun (WGS) entry which is preliminary data.</text>
</comment>
<dbReference type="Gene3D" id="3.80.10.10">
    <property type="entry name" value="Ribonuclease Inhibitor"/>
    <property type="match status" value="1"/>
</dbReference>
<dbReference type="Pfam" id="PF00931">
    <property type="entry name" value="NB-ARC"/>
    <property type="match status" value="1"/>
</dbReference>
<accession>A0A2G2V0Y7</accession>
<evidence type="ECO:0000256" key="6">
    <source>
        <dbReference type="ARBA" id="ARBA00022840"/>
    </source>
</evidence>
<dbReference type="PANTHER" id="PTHR15140:SF33">
    <property type="entry name" value="LATE BLIGHT RESISTANCE PROTEIN HOMOLOG R1A-3 ISOFORM X1"/>
    <property type="match status" value="1"/>
</dbReference>
<dbReference type="InterPro" id="IPR038005">
    <property type="entry name" value="RX-like_CC"/>
</dbReference>
<protein>
    <recommendedName>
        <fullName evidence="12">NB-ARC domain-containing protein</fullName>
    </recommendedName>
</protein>
<evidence type="ECO:0000259" key="8">
    <source>
        <dbReference type="Pfam" id="PF00931"/>
    </source>
</evidence>
<evidence type="ECO:0000313" key="10">
    <source>
        <dbReference type="EMBL" id="PHT26558.1"/>
    </source>
</evidence>
<dbReference type="OrthoDB" id="1749650at2759"/>
<evidence type="ECO:0000256" key="1">
    <source>
        <dbReference type="ARBA" id="ARBA00008894"/>
    </source>
</evidence>
<evidence type="ECO:0000256" key="5">
    <source>
        <dbReference type="ARBA" id="ARBA00022821"/>
    </source>
</evidence>
<keyword evidence="11" id="KW-1185">Reference proteome</keyword>
<evidence type="ECO:0000256" key="2">
    <source>
        <dbReference type="ARBA" id="ARBA00022614"/>
    </source>
</evidence>
<organism evidence="10 11">
    <name type="scientific">Capsicum baccatum</name>
    <name type="common">Peruvian pepper</name>
    <dbReference type="NCBI Taxonomy" id="33114"/>
    <lineage>
        <taxon>Eukaryota</taxon>
        <taxon>Viridiplantae</taxon>
        <taxon>Streptophyta</taxon>
        <taxon>Embryophyta</taxon>
        <taxon>Tracheophyta</taxon>
        <taxon>Spermatophyta</taxon>
        <taxon>Magnoliopsida</taxon>
        <taxon>eudicotyledons</taxon>
        <taxon>Gunneridae</taxon>
        <taxon>Pentapetalae</taxon>
        <taxon>asterids</taxon>
        <taxon>lamiids</taxon>
        <taxon>Solanales</taxon>
        <taxon>Solanaceae</taxon>
        <taxon>Solanoideae</taxon>
        <taxon>Capsiceae</taxon>
        <taxon>Capsicum</taxon>
    </lineage>
</organism>
<keyword evidence="3" id="KW-0677">Repeat</keyword>
<evidence type="ECO:0008006" key="12">
    <source>
        <dbReference type="Google" id="ProtNLM"/>
    </source>
</evidence>
<feature type="region of interest" description="Disordered" evidence="7">
    <location>
        <begin position="1153"/>
        <end position="1216"/>
    </location>
</feature>
<keyword evidence="4" id="KW-0547">Nucleotide-binding</keyword>
<dbReference type="PANTHER" id="PTHR15140">
    <property type="entry name" value="TUBULIN-SPECIFIC CHAPERONE E"/>
    <property type="match status" value="1"/>
</dbReference>
<dbReference type="Gene3D" id="1.10.8.430">
    <property type="entry name" value="Helical domain of apoptotic protease-activating factors"/>
    <property type="match status" value="1"/>
</dbReference>
<dbReference type="CDD" id="cd14798">
    <property type="entry name" value="RX-CC_like"/>
    <property type="match status" value="1"/>
</dbReference>
<dbReference type="SUPFAM" id="SSF52058">
    <property type="entry name" value="L domain-like"/>
    <property type="match status" value="1"/>
</dbReference>
<comment type="similarity">
    <text evidence="1">Belongs to the disease resistance NB-LRR family.</text>
</comment>
<feature type="region of interest" description="Disordered" evidence="7">
    <location>
        <begin position="1"/>
        <end position="22"/>
    </location>
</feature>
<feature type="compositionally biased region" description="Polar residues" evidence="7">
    <location>
        <begin position="10"/>
        <end position="21"/>
    </location>
</feature>
<dbReference type="AlphaFoldDB" id="A0A2G2V0Y7"/>
<dbReference type="EMBL" id="MLFT02000737">
    <property type="protein sequence ID" value="PHT26558.1"/>
    <property type="molecule type" value="Genomic_DNA"/>
</dbReference>
<dbReference type="InterPro" id="IPR058922">
    <property type="entry name" value="WHD_DRP"/>
</dbReference>
<reference evidence="10 11" key="1">
    <citation type="journal article" date="2017" name="Genome Biol.">
        <title>New reference genome sequences of hot pepper reveal the massive evolution of plant disease-resistance genes by retroduplication.</title>
        <authorList>
            <person name="Kim S."/>
            <person name="Park J."/>
            <person name="Yeom S.I."/>
            <person name="Kim Y.M."/>
            <person name="Seo E."/>
            <person name="Kim K.T."/>
            <person name="Kim M.S."/>
            <person name="Lee J.M."/>
            <person name="Cheong K."/>
            <person name="Shin H.S."/>
            <person name="Kim S.B."/>
            <person name="Han K."/>
            <person name="Lee J."/>
            <person name="Park M."/>
            <person name="Lee H.A."/>
            <person name="Lee H.Y."/>
            <person name="Lee Y."/>
            <person name="Oh S."/>
            <person name="Lee J.H."/>
            <person name="Choi E."/>
            <person name="Choi E."/>
            <person name="Lee S.E."/>
            <person name="Jeon J."/>
            <person name="Kim H."/>
            <person name="Choi G."/>
            <person name="Song H."/>
            <person name="Lee J."/>
            <person name="Lee S.C."/>
            <person name="Kwon J.K."/>
            <person name="Lee H.Y."/>
            <person name="Koo N."/>
            <person name="Hong Y."/>
            <person name="Kim R.W."/>
            <person name="Kang W.H."/>
            <person name="Huh J.H."/>
            <person name="Kang B.C."/>
            <person name="Yang T.J."/>
            <person name="Lee Y.H."/>
            <person name="Bennetzen J.L."/>
            <person name="Choi D."/>
        </authorList>
    </citation>
    <scope>NUCLEOTIDE SEQUENCE [LARGE SCALE GENOMIC DNA]</scope>
    <source>
        <strain evidence="11">cv. PBC81</strain>
    </source>
</reference>
<dbReference type="Gene3D" id="1.20.5.4130">
    <property type="match status" value="2"/>
</dbReference>
<dbReference type="InterPro" id="IPR042197">
    <property type="entry name" value="Apaf_helical"/>
</dbReference>
<dbReference type="InterPro" id="IPR036388">
    <property type="entry name" value="WH-like_DNA-bd_sf"/>
</dbReference>
<proteinExistence type="inferred from homology"/>
<keyword evidence="6" id="KW-0067">ATP-binding</keyword>
<sequence>MSLSHLDASKSPTTKAATSETDALHKKVSSIEAFLKNSEKQISSYGAMTDLEVQIKGFANAAEDKIEFGLREAMITEDETQRGKSHEELCESLQQIVKDIDLVQEESKKIQDHRGRQASTWSLARDTSSKKLPNLEVSNKSSKLLGWEALARQLQQNKFLTILRFSPALMFMPELLYLKNIIRNNEVARYAAAENLCLQMGLMSPVESCNLFRSGGFANEELPSEFETTAKQIEDKCHASPLTIVVVAGIVKSKRTIKDLKNFAKDVKSPVTNDPDEQCSHVIIAKAYVNIVDMAHASVASLMRTIESLLTSNSPMQSITCDHSEDFSALHEKVSSLEVFLKNFEKNNVSGEMTDFEVEVKEVASAVEYTIQLRLTETIMEKNKSIIGITGSKFFKGISNIWTRRKFRKSLQQLAKDIDCVWKESTKIQDKGKQVSEGSLVQDFSSSTNDILNVNNNMVGRDDQKEHLLEDLTGSYSSEPKVIPIVGMGGIGKTTLAKEVYNHGSMLRRFDVRAWATVSQQHNIKETLLSLLQSTIKMDDTVKMKGEAELADLLQKSLKRKRESNTVDYTNKEVACYAGTENLSMQINFMDQDESWNLFKSVAFANVALPSEFETIGKQIAEKCHGLPLTIAVVAGLLKSKRAIEDWENVAKDVKSFVTKDPDERCSRVLRLSYNHLTSDLKTCLLHFGIFPEDSEIPVKRLVRSWMAEGFLKLENDLEGEAGKCLQELVDRCLVLICKKSLDGTKFRSCKVHDLIYDLCVTELQRENILIMNDIVLGVSERGNLSMQKMQPFKCVTGDEINYCPYGLYRALLTPVHRQLRDHDNNDLLKRTRSIFTFYPKDSIYGPKLELIHFKLLKVLDLSAIVIASFPVQILSLIWLRYLSLYFRENLDIPPEICRLWNLQTFIVQGLSQFVKITCPEEIWGLMQLRHLKLPEFYLPNHPSVSVEKGSHMGFSKIRTISYLSPRCCTKEVIMGIQNVKELGINADWIDSDGPLNNLVHLQQLETLSFTYCYSRILPASAKAFPATLKKLKLRLTPLSWSYLDIIAELPNLEVLKLVDCACIADKWYPNVRGFNRLKILLVNDRFLKYWKATDHNFPVLERLVLNDCHNLKEIPIEFAEIYTLQLIKLSRCLPELEESAARIQKEQEDLGNNPVDVRISDPYVRPPDVRSYDGDDEFDDDDDDDDDDEENSDVDVVEDDDNEDSDVDAAEHDHN</sequence>
<keyword evidence="2" id="KW-0433">Leucine-rich repeat</keyword>
<dbReference type="InterPro" id="IPR002182">
    <property type="entry name" value="NB-ARC"/>
</dbReference>
<evidence type="ECO:0000259" key="9">
    <source>
        <dbReference type="Pfam" id="PF23559"/>
    </source>
</evidence>
<evidence type="ECO:0000256" key="3">
    <source>
        <dbReference type="ARBA" id="ARBA00022737"/>
    </source>
</evidence>
<dbReference type="PRINTS" id="PR00364">
    <property type="entry name" value="DISEASERSIST"/>
</dbReference>
<dbReference type="Gene3D" id="1.10.10.10">
    <property type="entry name" value="Winged helix-like DNA-binding domain superfamily/Winged helix DNA-binding domain"/>
    <property type="match status" value="1"/>
</dbReference>
<dbReference type="Gene3D" id="3.40.50.300">
    <property type="entry name" value="P-loop containing nucleotide triphosphate hydrolases"/>
    <property type="match status" value="1"/>
</dbReference>
<dbReference type="Proteomes" id="UP000224567">
    <property type="component" value="Unassembled WGS sequence"/>
</dbReference>
<evidence type="ECO:0000256" key="4">
    <source>
        <dbReference type="ARBA" id="ARBA00022741"/>
    </source>
</evidence>
<keyword evidence="5" id="KW-0611">Plant defense</keyword>
<gene>
    <name evidence="10" type="ORF">CQW23_33821</name>
</gene>
<dbReference type="GO" id="GO:0005524">
    <property type="term" value="F:ATP binding"/>
    <property type="evidence" value="ECO:0007669"/>
    <property type="project" value="UniProtKB-KW"/>
</dbReference>
<dbReference type="InterPro" id="IPR032675">
    <property type="entry name" value="LRR_dom_sf"/>
</dbReference>
<dbReference type="GO" id="GO:0043531">
    <property type="term" value="F:ADP binding"/>
    <property type="evidence" value="ECO:0007669"/>
    <property type="project" value="InterPro"/>
</dbReference>